<name>A0A2P2R0P6_RHIMU</name>
<organism evidence="1">
    <name type="scientific">Rhizophora mucronata</name>
    <name type="common">Asiatic mangrove</name>
    <dbReference type="NCBI Taxonomy" id="61149"/>
    <lineage>
        <taxon>Eukaryota</taxon>
        <taxon>Viridiplantae</taxon>
        <taxon>Streptophyta</taxon>
        <taxon>Embryophyta</taxon>
        <taxon>Tracheophyta</taxon>
        <taxon>Spermatophyta</taxon>
        <taxon>Magnoliopsida</taxon>
        <taxon>eudicotyledons</taxon>
        <taxon>Gunneridae</taxon>
        <taxon>Pentapetalae</taxon>
        <taxon>rosids</taxon>
        <taxon>fabids</taxon>
        <taxon>Malpighiales</taxon>
        <taxon>Rhizophoraceae</taxon>
        <taxon>Rhizophora</taxon>
    </lineage>
</organism>
<evidence type="ECO:0000313" key="1">
    <source>
        <dbReference type="EMBL" id="MBX72790.1"/>
    </source>
</evidence>
<accession>A0A2P2R0P6</accession>
<dbReference type="AlphaFoldDB" id="A0A2P2R0P6"/>
<reference evidence="1" key="1">
    <citation type="submission" date="2018-02" db="EMBL/GenBank/DDBJ databases">
        <title>Rhizophora mucronata_Transcriptome.</title>
        <authorList>
            <person name="Meera S.P."/>
            <person name="Sreeshan A."/>
            <person name="Augustine A."/>
        </authorList>
    </citation>
    <scope>NUCLEOTIDE SEQUENCE</scope>
    <source>
        <tissue evidence="1">Leaf</tissue>
    </source>
</reference>
<sequence length="48" mass="5450">MWNHKEARLIRVDYVHTGSNVIGPPRCIALGFGFNIFRGHGYNFSTAE</sequence>
<proteinExistence type="predicted"/>
<dbReference type="EMBL" id="GGEC01092306">
    <property type="protein sequence ID" value="MBX72790.1"/>
    <property type="molecule type" value="Transcribed_RNA"/>
</dbReference>
<protein>
    <submittedName>
        <fullName evidence="1">Uncharacterized protein</fullName>
    </submittedName>
</protein>